<keyword evidence="2" id="KW-1185">Reference proteome</keyword>
<evidence type="ECO:0000313" key="2">
    <source>
        <dbReference type="Proteomes" id="UP000828390"/>
    </source>
</evidence>
<proteinExistence type="predicted"/>
<reference evidence="1" key="2">
    <citation type="submission" date="2020-11" db="EMBL/GenBank/DDBJ databases">
        <authorList>
            <person name="McCartney M.A."/>
            <person name="Auch B."/>
            <person name="Kono T."/>
            <person name="Mallez S."/>
            <person name="Becker A."/>
            <person name="Gohl D.M."/>
            <person name="Silverstein K.A.T."/>
            <person name="Koren S."/>
            <person name="Bechman K.B."/>
            <person name="Herman A."/>
            <person name="Abrahante J.E."/>
            <person name="Garbe J."/>
        </authorList>
    </citation>
    <scope>NUCLEOTIDE SEQUENCE</scope>
    <source>
        <strain evidence="1">Duluth1</strain>
        <tissue evidence="1">Whole animal</tissue>
    </source>
</reference>
<sequence>MSKARVCPVCVRDRGIEVSMKRLTDHLRSVHRMSAAEMLRTTSAAKAHRAGGTAARTGDVSVARASTGGARIFSRPSTGWK</sequence>
<protein>
    <recommendedName>
        <fullName evidence="3">DUF1059 domain-containing protein</fullName>
    </recommendedName>
</protein>
<evidence type="ECO:0000313" key="1">
    <source>
        <dbReference type="EMBL" id="KAH3722327.1"/>
    </source>
</evidence>
<evidence type="ECO:0008006" key="3">
    <source>
        <dbReference type="Google" id="ProtNLM"/>
    </source>
</evidence>
<organism evidence="1 2">
    <name type="scientific">Dreissena polymorpha</name>
    <name type="common">Zebra mussel</name>
    <name type="synonym">Mytilus polymorpha</name>
    <dbReference type="NCBI Taxonomy" id="45954"/>
    <lineage>
        <taxon>Eukaryota</taxon>
        <taxon>Metazoa</taxon>
        <taxon>Spiralia</taxon>
        <taxon>Lophotrochozoa</taxon>
        <taxon>Mollusca</taxon>
        <taxon>Bivalvia</taxon>
        <taxon>Autobranchia</taxon>
        <taxon>Heteroconchia</taxon>
        <taxon>Euheterodonta</taxon>
        <taxon>Imparidentia</taxon>
        <taxon>Neoheterodontei</taxon>
        <taxon>Myida</taxon>
        <taxon>Dreissenoidea</taxon>
        <taxon>Dreissenidae</taxon>
        <taxon>Dreissena</taxon>
    </lineage>
</organism>
<dbReference type="EMBL" id="JAIWYP010000013">
    <property type="protein sequence ID" value="KAH3722327.1"/>
    <property type="molecule type" value="Genomic_DNA"/>
</dbReference>
<reference evidence="1" key="1">
    <citation type="journal article" date="2019" name="bioRxiv">
        <title>The Genome of the Zebra Mussel, Dreissena polymorpha: A Resource for Invasive Species Research.</title>
        <authorList>
            <person name="McCartney M.A."/>
            <person name="Auch B."/>
            <person name="Kono T."/>
            <person name="Mallez S."/>
            <person name="Zhang Y."/>
            <person name="Obille A."/>
            <person name="Becker A."/>
            <person name="Abrahante J.E."/>
            <person name="Garbe J."/>
            <person name="Badalamenti J.P."/>
            <person name="Herman A."/>
            <person name="Mangelson H."/>
            <person name="Liachko I."/>
            <person name="Sullivan S."/>
            <person name="Sone E.D."/>
            <person name="Koren S."/>
            <person name="Silverstein K.A.T."/>
            <person name="Beckman K.B."/>
            <person name="Gohl D.M."/>
        </authorList>
    </citation>
    <scope>NUCLEOTIDE SEQUENCE</scope>
    <source>
        <strain evidence="1">Duluth1</strain>
        <tissue evidence="1">Whole animal</tissue>
    </source>
</reference>
<gene>
    <name evidence="1" type="ORF">DPMN_065285</name>
</gene>
<dbReference type="AlphaFoldDB" id="A0A9D4HKY9"/>
<comment type="caution">
    <text evidence="1">The sequence shown here is derived from an EMBL/GenBank/DDBJ whole genome shotgun (WGS) entry which is preliminary data.</text>
</comment>
<dbReference type="Proteomes" id="UP000828390">
    <property type="component" value="Unassembled WGS sequence"/>
</dbReference>
<name>A0A9D4HKY9_DREPO</name>
<accession>A0A9D4HKY9</accession>